<comment type="caution">
    <text evidence="1">The sequence shown here is derived from an EMBL/GenBank/DDBJ whole genome shotgun (WGS) entry which is preliminary data.</text>
</comment>
<evidence type="ECO:0000313" key="2">
    <source>
        <dbReference type="Proteomes" id="UP001141327"/>
    </source>
</evidence>
<dbReference type="InterPro" id="IPR032675">
    <property type="entry name" value="LRR_dom_sf"/>
</dbReference>
<dbReference type="EMBL" id="JAPMOS010000038">
    <property type="protein sequence ID" value="KAJ4457878.1"/>
    <property type="molecule type" value="Genomic_DNA"/>
</dbReference>
<dbReference type="Gene3D" id="3.80.10.10">
    <property type="entry name" value="Ribonuclease Inhibitor"/>
    <property type="match status" value="1"/>
</dbReference>
<gene>
    <name evidence="1" type="ORF">PAPYR_6557</name>
</gene>
<accession>A0ABQ8UI64</accession>
<proteinExistence type="predicted"/>
<protein>
    <submittedName>
        <fullName evidence="1">Uncharacterized protein</fullName>
    </submittedName>
</protein>
<name>A0ABQ8UI64_9EUKA</name>
<keyword evidence="2" id="KW-1185">Reference proteome</keyword>
<reference evidence="1" key="1">
    <citation type="journal article" date="2022" name="bioRxiv">
        <title>Genomics of Preaxostyla Flagellates Illuminates Evolutionary Transitions and the Path Towards Mitochondrial Loss.</title>
        <authorList>
            <person name="Novak L.V.F."/>
            <person name="Treitli S.C."/>
            <person name="Pyrih J."/>
            <person name="Halakuc P."/>
            <person name="Pipaliya S.V."/>
            <person name="Vacek V."/>
            <person name="Brzon O."/>
            <person name="Soukal P."/>
            <person name="Eme L."/>
            <person name="Dacks J.B."/>
            <person name="Karnkowska A."/>
            <person name="Elias M."/>
            <person name="Hampl V."/>
        </authorList>
    </citation>
    <scope>NUCLEOTIDE SEQUENCE</scope>
    <source>
        <strain evidence="1">RCP-MX</strain>
    </source>
</reference>
<evidence type="ECO:0000313" key="1">
    <source>
        <dbReference type="EMBL" id="KAJ4457878.1"/>
    </source>
</evidence>
<sequence>MIVEASDYQLLTYLQLLGLSHTTRVNIWGTPRQLSFDDPDFTDDNVIAAIVTPDALAAIVGPCAHLTMLSFPKRTECFSGADGAWVDVAFAGHTQLAILETLMFAALPRILEHLTGLEELTLGAEPHHTNITLLSLLAGAPPSLRILRLVNGVPWMQLDALGCLSLARTITQLDAPRVYWPNPESATGFARLERLCLGPCSGVAFLRPIASRLTHLTLPTTRLDSCALVAELAGMGLCRLVELSLSLLNWNCHDPLACLLAANRDTLGSLALSTDSREDPPPASVLAVLADLPRLTRLQYRENRALKRTDLDAMLAGVLDRLEDLELSSPDLSLSRIASTRLRVLRLGQRIDHPLTVDCPALEVLALPRPVDTDDLVLRCPQLRSLEGLWTGADLSRSAAMPCLTRLTAVAREDDEGKPSDRWLSQLLDNGSMSRLTDLDGPSLPTPAFIHRALGLALTRLTVGLEASAFPLRLPDGLRHLTVTLGRRAGGWLRVEGAGLRTLSMTDGPANAVVTLGCPLLGALYLKIRTLSAIRMDEGLTPPLRSLVIDSPQKGPVERSCPVWLDPGNLVEFLSHPGASRLRRVDLPMLKRAGGWSDGLAEALSRLPRLTDLALQKLPGTPFRLACPQLRRLILREQPRHPYPALVLDCPLLEGGWVPHHPDLVAFLPGTTPRLKSAR</sequence>
<dbReference type="SUPFAM" id="SSF52047">
    <property type="entry name" value="RNI-like"/>
    <property type="match status" value="1"/>
</dbReference>
<organism evidence="1 2">
    <name type="scientific">Paratrimastix pyriformis</name>
    <dbReference type="NCBI Taxonomy" id="342808"/>
    <lineage>
        <taxon>Eukaryota</taxon>
        <taxon>Metamonada</taxon>
        <taxon>Preaxostyla</taxon>
        <taxon>Paratrimastigidae</taxon>
        <taxon>Paratrimastix</taxon>
    </lineage>
</organism>
<dbReference type="Proteomes" id="UP001141327">
    <property type="component" value="Unassembled WGS sequence"/>
</dbReference>